<gene>
    <name evidence="1" type="ORF">PLOB_00022265</name>
</gene>
<sequence length="82" mass="8955">MYVTASQLTIHNEFKTDVREGGIAAIGPQSEVRVGQSSAVTTRLNLICLSGMTNQPVKLWVPGFRKQDGSCHPVWEKGQNKG</sequence>
<dbReference type="EMBL" id="CALNXK010000026">
    <property type="protein sequence ID" value="CAH3113659.1"/>
    <property type="molecule type" value="Genomic_DNA"/>
</dbReference>
<dbReference type="Proteomes" id="UP001159405">
    <property type="component" value="Unassembled WGS sequence"/>
</dbReference>
<evidence type="ECO:0000313" key="2">
    <source>
        <dbReference type="Proteomes" id="UP001159405"/>
    </source>
</evidence>
<reference evidence="1 2" key="1">
    <citation type="submission" date="2022-05" db="EMBL/GenBank/DDBJ databases">
        <authorList>
            <consortium name="Genoscope - CEA"/>
            <person name="William W."/>
        </authorList>
    </citation>
    <scope>NUCLEOTIDE SEQUENCE [LARGE SCALE GENOMIC DNA]</scope>
</reference>
<protein>
    <submittedName>
        <fullName evidence="1">Uncharacterized protein</fullName>
    </submittedName>
</protein>
<keyword evidence="2" id="KW-1185">Reference proteome</keyword>
<comment type="caution">
    <text evidence="1">The sequence shown here is derived from an EMBL/GenBank/DDBJ whole genome shotgun (WGS) entry which is preliminary data.</text>
</comment>
<proteinExistence type="predicted"/>
<organism evidence="1 2">
    <name type="scientific">Porites lobata</name>
    <dbReference type="NCBI Taxonomy" id="104759"/>
    <lineage>
        <taxon>Eukaryota</taxon>
        <taxon>Metazoa</taxon>
        <taxon>Cnidaria</taxon>
        <taxon>Anthozoa</taxon>
        <taxon>Hexacorallia</taxon>
        <taxon>Scleractinia</taxon>
        <taxon>Fungiina</taxon>
        <taxon>Poritidae</taxon>
        <taxon>Porites</taxon>
    </lineage>
</organism>
<accession>A0ABN8NQ35</accession>
<name>A0ABN8NQ35_9CNID</name>
<evidence type="ECO:0000313" key="1">
    <source>
        <dbReference type="EMBL" id="CAH3113659.1"/>
    </source>
</evidence>